<keyword evidence="1" id="KW-0812">Transmembrane</keyword>
<evidence type="ECO:0000313" key="3">
    <source>
        <dbReference type="Proteomes" id="UP001597380"/>
    </source>
</evidence>
<comment type="caution">
    <text evidence="2">The sequence shown here is derived from an EMBL/GenBank/DDBJ whole genome shotgun (WGS) entry which is preliminary data.</text>
</comment>
<dbReference type="EMBL" id="JBHUHT010000014">
    <property type="protein sequence ID" value="MFD2097020.1"/>
    <property type="molecule type" value="Genomic_DNA"/>
</dbReference>
<dbReference type="RefSeq" id="WP_345339672.1">
    <property type="nucleotide sequence ID" value="NZ_BAABLI010000011.1"/>
</dbReference>
<proteinExistence type="predicted"/>
<gene>
    <name evidence="2" type="ORF">ACFSJ3_13570</name>
</gene>
<keyword evidence="1" id="KW-1133">Transmembrane helix</keyword>
<protein>
    <submittedName>
        <fullName evidence="2">Uncharacterized protein</fullName>
    </submittedName>
</protein>
<evidence type="ECO:0000256" key="1">
    <source>
        <dbReference type="SAM" id="Phobius"/>
    </source>
</evidence>
<reference evidence="3" key="1">
    <citation type="journal article" date="2019" name="Int. J. Syst. Evol. Microbiol.">
        <title>The Global Catalogue of Microorganisms (GCM) 10K type strain sequencing project: providing services to taxonomists for standard genome sequencing and annotation.</title>
        <authorList>
            <consortium name="The Broad Institute Genomics Platform"/>
            <consortium name="The Broad Institute Genome Sequencing Center for Infectious Disease"/>
            <person name="Wu L."/>
            <person name="Ma J."/>
        </authorList>
    </citation>
    <scope>NUCLEOTIDE SEQUENCE [LARGE SCALE GENOMIC DNA]</scope>
    <source>
        <strain evidence="3">CGMCC 1.10992</strain>
    </source>
</reference>
<keyword evidence="3" id="KW-1185">Reference proteome</keyword>
<sequence length="182" mass="20351">MRQLHFILNSLDHGELIHKSLCDAGIHNNQIKFVSRDKPSLSRLRVNSASFLEERDVVHMMMRGGLFCLLLSTASVWGLNSSGLVSLGVAGSTLVIVFLTMFGTWVGGMIGFNHDNYKLAAYHDDLLQGEAVLVVTARPEQESVIQRVMMAYANDVHYVNRAENVINPLHGGRLVHHTDDWR</sequence>
<dbReference type="Proteomes" id="UP001597380">
    <property type="component" value="Unassembled WGS sequence"/>
</dbReference>
<evidence type="ECO:0000313" key="2">
    <source>
        <dbReference type="EMBL" id="MFD2097020.1"/>
    </source>
</evidence>
<keyword evidence="1" id="KW-0472">Membrane</keyword>
<name>A0ABW4XN51_9GAMM</name>
<feature type="transmembrane region" description="Helical" evidence="1">
    <location>
        <begin position="60"/>
        <end position="79"/>
    </location>
</feature>
<accession>A0ABW4XN51</accession>
<feature type="transmembrane region" description="Helical" evidence="1">
    <location>
        <begin position="85"/>
        <end position="108"/>
    </location>
</feature>
<organism evidence="2 3">
    <name type="scientific">Corallincola platygyrae</name>
    <dbReference type="NCBI Taxonomy" id="1193278"/>
    <lineage>
        <taxon>Bacteria</taxon>
        <taxon>Pseudomonadati</taxon>
        <taxon>Pseudomonadota</taxon>
        <taxon>Gammaproteobacteria</taxon>
        <taxon>Alteromonadales</taxon>
        <taxon>Psychromonadaceae</taxon>
        <taxon>Corallincola</taxon>
    </lineage>
</organism>